<evidence type="ECO:0000259" key="7">
    <source>
        <dbReference type="PROSITE" id="PS50850"/>
    </source>
</evidence>
<feature type="transmembrane region" description="Helical" evidence="6">
    <location>
        <begin position="291"/>
        <end position="315"/>
    </location>
</feature>
<reference evidence="8 9" key="1">
    <citation type="submission" date="2022-06" db="EMBL/GenBank/DDBJ databases">
        <title>Ideonella sp. NS12-5 Genome sequencing and assembly.</title>
        <authorList>
            <person name="Jung Y."/>
        </authorList>
    </citation>
    <scope>NUCLEOTIDE SEQUENCE [LARGE SCALE GENOMIC DNA]</scope>
    <source>
        <strain evidence="8 9">NS12-5</strain>
    </source>
</reference>
<accession>A0ABT1BJ80</accession>
<dbReference type="PANTHER" id="PTHR43124">
    <property type="entry name" value="PURINE EFFLUX PUMP PBUE"/>
    <property type="match status" value="1"/>
</dbReference>
<gene>
    <name evidence="8" type="ORF">M0L44_04120</name>
</gene>
<dbReference type="InterPro" id="IPR020846">
    <property type="entry name" value="MFS_dom"/>
</dbReference>
<proteinExistence type="predicted"/>
<dbReference type="CDD" id="cd17324">
    <property type="entry name" value="MFS_NepI_like"/>
    <property type="match status" value="1"/>
</dbReference>
<feature type="transmembrane region" description="Helical" evidence="6">
    <location>
        <begin position="360"/>
        <end position="378"/>
    </location>
</feature>
<feature type="transmembrane region" description="Helical" evidence="6">
    <location>
        <begin position="203"/>
        <end position="227"/>
    </location>
</feature>
<name>A0ABT1BJ80_9BURK</name>
<evidence type="ECO:0000256" key="3">
    <source>
        <dbReference type="ARBA" id="ARBA00022692"/>
    </source>
</evidence>
<evidence type="ECO:0000256" key="2">
    <source>
        <dbReference type="ARBA" id="ARBA00022475"/>
    </source>
</evidence>
<evidence type="ECO:0000256" key="1">
    <source>
        <dbReference type="ARBA" id="ARBA00004651"/>
    </source>
</evidence>
<feature type="transmembrane region" description="Helical" evidence="6">
    <location>
        <begin position="160"/>
        <end position="182"/>
    </location>
</feature>
<feature type="transmembrane region" description="Helical" evidence="6">
    <location>
        <begin position="128"/>
        <end position="154"/>
    </location>
</feature>
<dbReference type="EMBL" id="JAMXMC010000002">
    <property type="protein sequence ID" value="MCO5975914.1"/>
    <property type="molecule type" value="Genomic_DNA"/>
</dbReference>
<dbReference type="RefSeq" id="WP_252768372.1">
    <property type="nucleotide sequence ID" value="NZ_JAMXMC010000002.1"/>
</dbReference>
<feature type="domain" description="Major facilitator superfamily (MFS) profile" evidence="7">
    <location>
        <begin position="4"/>
        <end position="384"/>
    </location>
</feature>
<dbReference type="PROSITE" id="PS50850">
    <property type="entry name" value="MFS"/>
    <property type="match status" value="1"/>
</dbReference>
<dbReference type="InterPro" id="IPR001958">
    <property type="entry name" value="Tet-R_TetA/multi-R_MdtG-like"/>
</dbReference>
<evidence type="ECO:0000256" key="4">
    <source>
        <dbReference type="ARBA" id="ARBA00022989"/>
    </source>
</evidence>
<feature type="transmembrane region" description="Helical" evidence="6">
    <location>
        <begin position="327"/>
        <end position="348"/>
    </location>
</feature>
<feature type="transmembrane region" description="Helical" evidence="6">
    <location>
        <begin position="266"/>
        <end position="285"/>
    </location>
</feature>
<evidence type="ECO:0000256" key="5">
    <source>
        <dbReference type="ARBA" id="ARBA00023136"/>
    </source>
</evidence>
<feature type="transmembrane region" description="Helical" evidence="6">
    <location>
        <begin position="95"/>
        <end position="116"/>
    </location>
</feature>
<evidence type="ECO:0000313" key="9">
    <source>
        <dbReference type="Proteomes" id="UP001204851"/>
    </source>
</evidence>
<dbReference type="InterPro" id="IPR036259">
    <property type="entry name" value="MFS_trans_sf"/>
</dbReference>
<dbReference type="Pfam" id="PF07690">
    <property type="entry name" value="MFS_1"/>
    <property type="match status" value="1"/>
</dbReference>
<protein>
    <submittedName>
        <fullName evidence="8">MFS transporter</fullName>
    </submittedName>
</protein>
<evidence type="ECO:0000313" key="8">
    <source>
        <dbReference type="EMBL" id="MCO5975914.1"/>
    </source>
</evidence>
<dbReference type="Gene3D" id="1.20.1250.20">
    <property type="entry name" value="MFS general substrate transporter like domains"/>
    <property type="match status" value="2"/>
</dbReference>
<keyword evidence="5 6" id="KW-0472">Membrane</keyword>
<dbReference type="PANTHER" id="PTHR43124:SF8">
    <property type="entry name" value="INNER MEMBRANE TRANSPORT PROTEIN YDHP"/>
    <property type="match status" value="1"/>
</dbReference>
<keyword evidence="3 6" id="KW-0812">Transmembrane</keyword>
<sequence length="400" mass="40886">MPIALLALTLSAFAIGTTEFVIVGLIPTIAADLQVSLPSAGLLVSLYALGVAVGAPVLTALTGRVPRKALLLGLMALFTLGNLAAWQAPGYGTLVLARVLTGLAHGVFFSIGSIIATSVVPKDKAASAIAIMFTGLTVALVTGVPLGTFIGQHFGWRETFLAVSALGVLAFVGSLLFVPRDVHHSAPATLRQQLAVLGQPRLLLVYAMTAVGYGGSFVAFTFLAPILQQVSGYSANAVSAVMLVYGVSVAAGNLWGGRLADRRGPVAALVLIFGLLALVLLVLQFTAPHPVAVLLTVLAWGAVAFGNVPGLQVYVVQQAQRFAPQAVDVASGLNIAAFNLGIAGGAWLGGHIVAGWGLMHTPWIGAGVVLGAVGLTAWSGRLDRRGSVVARSCVGAVAPR</sequence>
<dbReference type="SUPFAM" id="SSF103473">
    <property type="entry name" value="MFS general substrate transporter"/>
    <property type="match status" value="1"/>
</dbReference>
<feature type="transmembrane region" description="Helical" evidence="6">
    <location>
        <begin position="44"/>
        <end position="62"/>
    </location>
</feature>
<keyword evidence="4 6" id="KW-1133">Transmembrane helix</keyword>
<dbReference type="InterPro" id="IPR011701">
    <property type="entry name" value="MFS"/>
</dbReference>
<dbReference type="InterPro" id="IPR050189">
    <property type="entry name" value="MFS_Efflux_Transporters"/>
</dbReference>
<dbReference type="Proteomes" id="UP001204851">
    <property type="component" value="Unassembled WGS sequence"/>
</dbReference>
<comment type="subcellular location">
    <subcellularLocation>
        <location evidence="1">Cell membrane</location>
        <topology evidence="1">Multi-pass membrane protein</topology>
    </subcellularLocation>
</comment>
<comment type="caution">
    <text evidence="8">The sequence shown here is derived from an EMBL/GenBank/DDBJ whole genome shotgun (WGS) entry which is preliminary data.</text>
</comment>
<feature type="transmembrane region" description="Helical" evidence="6">
    <location>
        <begin position="233"/>
        <end position="254"/>
    </location>
</feature>
<keyword evidence="2" id="KW-1003">Cell membrane</keyword>
<keyword evidence="9" id="KW-1185">Reference proteome</keyword>
<dbReference type="PRINTS" id="PR01035">
    <property type="entry name" value="TCRTETA"/>
</dbReference>
<evidence type="ECO:0000256" key="6">
    <source>
        <dbReference type="SAM" id="Phobius"/>
    </source>
</evidence>
<organism evidence="8 9">
    <name type="scientific">Ideonella oryzae</name>
    <dbReference type="NCBI Taxonomy" id="2937441"/>
    <lineage>
        <taxon>Bacteria</taxon>
        <taxon>Pseudomonadati</taxon>
        <taxon>Pseudomonadota</taxon>
        <taxon>Betaproteobacteria</taxon>
        <taxon>Burkholderiales</taxon>
        <taxon>Sphaerotilaceae</taxon>
        <taxon>Ideonella</taxon>
    </lineage>
</organism>
<feature type="transmembrane region" description="Helical" evidence="6">
    <location>
        <begin position="69"/>
        <end position="89"/>
    </location>
</feature>